<evidence type="ECO:0000256" key="1">
    <source>
        <dbReference type="SAM" id="MobiDB-lite"/>
    </source>
</evidence>
<feature type="region of interest" description="Disordered" evidence="1">
    <location>
        <begin position="1"/>
        <end position="47"/>
    </location>
</feature>
<sequence>MGDKDEGEVKSVCITGTAAKELSGGAKKGRRNTKKKQEGGSEPLRGVSPVMANVQGVESRSAIAAVAASPNPNSWLKYPVDAPVPPRIIPAPSYTAGPDRSAAPTGQYAQAGGKTHNDNKHVKVELKKKTTAKKVHLNPKKADAPKTAKKHQTRKHRKVTIGVSSLHKRITRAKKLHKQAKDMPIDKLKDKLVKSGLIKANSKAPESVLRQIAADAEVVKNKAL</sequence>
<reference evidence="2" key="1">
    <citation type="journal article" date="2020" name="Nature">
        <title>Giant virus diversity and host interactions through global metagenomics.</title>
        <authorList>
            <person name="Schulz F."/>
            <person name="Roux S."/>
            <person name="Paez-Espino D."/>
            <person name="Jungbluth S."/>
            <person name="Walsh D.A."/>
            <person name="Denef V.J."/>
            <person name="McMahon K.D."/>
            <person name="Konstantinidis K.T."/>
            <person name="Eloe-Fadrosh E.A."/>
            <person name="Kyrpides N.C."/>
            <person name="Woyke T."/>
        </authorList>
    </citation>
    <scope>NUCLEOTIDE SEQUENCE</scope>
    <source>
        <strain evidence="2">GVMAG-M-3300023174-60</strain>
    </source>
</reference>
<accession>A0A6C0DVH4</accession>
<name>A0A6C0DVH4_9ZZZZ</name>
<feature type="compositionally biased region" description="Basic residues" evidence="1">
    <location>
        <begin position="147"/>
        <end position="159"/>
    </location>
</feature>
<organism evidence="2">
    <name type="scientific">viral metagenome</name>
    <dbReference type="NCBI Taxonomy" id="1070528"/>
    <lineage>
        <taxon>unclassified sequences</taxon>
        <taxon>metagenomes</taxon>
        <taxon>organismal metagenomes</taxon>
    </lineage>
</organism>
<protein>
    <submittedName>
        <fullName evidence="2">Uncharacterized protein</fullName>
    </submittedName>
</protein>
<proteinExistence type="predicted"/>
<dbReference type="AlphaFoldDB" id="A0A6C0DVH4"/>
<feature type="region of interest" description="Disordered" evidence="1">
    <location>
        <begin position="135"/>
        <end position="160"/>
    </location>
</feature>
<evidence type="ECO:0000313" key="2">
    <source>
        <dbReference type="EMBL" id="QHT20370.1"/>
    </source>
</evidence>
<feature type="region of interest" description="Disordered" evidence="1">
    <location>
        <begin position="89"/>
        <end position="118"/>
    </location>
</feature>
<dbReference type="EMBL" id="MN739677">
    <property type="protein sequence ID" value="QHT20370.1"/>
    <property type="molecule type" value="Genomic_DNA"/>
</dbReference>